<reference evidence="4" key="1">
    <citation type="submission" date="2022-08" db="EMBL/GenBank/DDBJ databases">
        <authorList>
            <consortium name="DOE Joint Genome Institute"/>
            <person name="Min B."/>
            <person name="Riley R."/>
            <person name="Sierra-Patev S."/>
            <person name="Naranjo-Ortiz M."/>
            <person name="Looney B."/>
            <person name="Konkel Z."/>
            <person name="Slot J.C."/>
            <person name="Sakamoto Y."/>
            <person name="Steenwyk J.L."/>
            <person name="Rokas A."/>
            <person name="Carro J."/>
            <person name="Camarero S."/>
            <person name="Ferreira P."/>
            <person name="Molpeceres G."/>
            <person name="Ruiz-Duenas F.J."/>
            <person name="Serrano A."/>
            <person name="Henrissat B."/>
            <person name="Drula E."/>
            <person name="Hughes K.W."/>
            <person name="Mata J.L."/>
            <person name="Ishikawa N.K."/>
            <person name="Vargas-Isla R."/>
            <person name="Ushijima S."/>
            <person name="Smith C.A."/>
            <person name="Ahrendt S."/>
            <person name="Andreopoulos W."/>
            <person name="He G."/>
            <person name="Labutti K."/>
            <person name="Lipzen A."/>
            <person name="Ng V."/>
            <person name="Sandor L."/>
            <person name="Barry K."/>
            <person name="Martinez A.T."/>
            <person name="Xiao Y."/>
            <person name="Gibbons J.G."/>
            <person name="Terashima K."/>
            <person name="Hibbett D.S."/>
            <person name="Grigoriev I.V."/>
        </authorList>
    </citation>
    <scope>NUCLEOTIDE SEQUENCE</scope>
    <source>
        <strain evidence="4">Sp2 HRB7682 ss15</strain>
    </source>
</reference>
<accession>A0A9W9AH88</accession>
<keyword evidence="1" id="KW-0547">Nucleotide-binding</keyword>
<dbReference type="GO" id="GO:0035556">
    <property type="term" value="P:intracellular signal transduction"/>
    <property type="evidence" value="ECO:0007669"/>
    <property type="project" value="TreeGrafter"/>
</dbReference>
<keyword evidence="4" id="KW-0418">Kinase</keyword>
<comment type="caution">
    <text evidence="4">The sequence shown here is derived from an EMBL/GenBank/DDBJ whole genome shotgun (WGS) entry which is preliminary data.</text>
</comment>
<evidence type="ECO:0000256" key="1">
    <source>
        <dbReference type="ARBA" id="ARBA00022741"/>
    </source>
</evidence>
<keyword evidence="4" id="KW-0808">Transferase</keyword>
<evidence type="ECO:0000313" key="4">
    <source>
        <dbReference type="EMBL" id="KAJ4482821.1"/>
    </source>
</evidence>
<dbReference type="AlphaFoldDB" id="A0A9W9AH88"/>
<reference evidence="4" key="2">
    <citation type="journal article" date="2023" name="Proc. Natl. Acad. Sci. U.S.A.">
        <title>A global phylogenomic analysis of the shiitake genus Lentinula.</title>
        <authorList>
            <person name="Sierra-Patev S."/>
            <person name="Min B."/>
            <person name="Naranjo-Ortiz M."/>
            <person name="Looney B."/>
            <person name="Konkel Z."/>
            <person name="Slot J.C."/>
            <person name="Sakamoto Y."/>
            <person name="Steenwyk J.L."/>
            <person name="Rokas A."/>
            <person name="Carro J."/>
            <person name="Camarero S."/>
            <person name="Ferreira P."/>
            <person name="Molpeceres G."/>
            <person name="Ruiz-Duenas F.J."/>
            <person name="Serrano A."/>
            <person name="Henrissat B."/>
            <person name="Drula E."/>
            <person name="Hughes K.W."/>
            <person name="Mata J.L."/>
            <person name="Ishikawa N.K."/>
            <person name="Vargas-Isla R."/>
            <person name="Ushijima S."/>
            <person name="Smith C.A."/>
            <person name="Donoghue J."/>
            <person name="Ahrendt S."/>
            <person name="Andreopoulos W."/>
            <person name="He G."/>
            <person name="LaButti K."/>
            <person name="Lipzen A."/>
            <person name="Ng V."/>
            <person name="Riley R."/>
            <person name="Sandor L."/>
            <person name="Barry K."/>
            <person name="Martinez A.T."/>
            <person name="Xiao Y."/>
            <person name="Gibbons J.G."/>
            <person name="Terashima K."/>
            <person name="Grigoriev I.V."/>
            <person name="Hibbett D."/>
        </authorList>
    </citation>
    <scope>NUCLEOTIDE SEQUENCE</scope>
    <source>
        <strain evidence="4">Sp2 HRB7682 ss15</strain>
    </source>
</reference>
<dbReference type="PANTHER" id="PTHR24346:SF110">
    <property type="entry name" value="NON-SPECIFIC SERINE_THREONINE PROTEIN KINASE"/>
    <property type="match status" value="1"/>
</dbReference>
<feature type="non-terminal residue" evidence="4">
    <location>
        <position position="1"/>
    </location>
</feature>
<dbReference type="Gene3D" id="1.10.510.10">
    <property type="entry name" value="Transferase(Phosphotransferase) domain 1"/>
    <property type="match status" value="1"/>
</dbReference>
<dbReference type="EMBL" id="JANVFS010000013">
    <property type="protein sequence ID" value="KAJ4482821.1"/>
    <property type="molecule type" value="Genomic_DNA"/>
</dbReference>
<sequence>MKLPGITSVSENKIFIEGIWGLRKIGENTLRRIFSELCKAVGWLHGVGLVHRDIKLESDSSMPPSSATKLPTPPQPLIKLTDFGLSRFIDHANPLLTTRCGSEAYAAPELVVSGGYDARETDAWACGVVLYAL</sequence>
<dbReference type="GO" id="GO:0005524">
    <property type="term" value="F:ATP binding"/>
    <property type="evidence" value="ECO:0007669"/>
    <property type="project" value="UniProtKB-KW"/>
</dbReference>
<proteinExistence type="predicted"/>
<dbReference type="Pfam" id="PF00069">
    <property type="entry name" value="Pkinase"/>
    <property type="match status" value="1"/>
</dbReference>
<protein>
    <submittedName>
        <fullName evidence="4">Kinase-like domain-containing protein</fullName>
    </submittedName>
</protein>
<name>A0A9W9AH88_9AGAR</name>
<dbReference type="GO" id="GO:0005737">
    <property type="term" value="C:cytoplasm"/>
    <property type="evidence" value="ECO:0007669"/>
    <property type="project" value="TreeGrafter"/>
</dbReference>
<dbReference type="InterPro" id="IPR011009">
    <property type="entry name" value="Kinase-like_dom_sf"/>
</dbReference>
<evidence type="ECO:0000256" key="2">
    <source>
        <dbReference type="ARBA" id="ARBA00022840"/>
    </source>
</evidence>
<dbReference type="Proteomes" id="UP001150238">
    <property type="component" value="Unassembled WGS sequence"/>
</dbReference>
<dbReference type="SUPFAM" id="SSF56112">
    <property type="entry name" value="Protein kinase-like (PK-like)"/>
    <property type="match status" value="1"/>
</dbReference>
<gene>
    <name evidence="4" type="ORF">C8J55DRAFT_427185</name>
</gene>
<evidence type="ECO:0000259" key="3">
    <source>
        <dbReference type="PROSITE" id="PS50011"/>
    </source>
</evidence>
<feature type="domain" description="Protein kinase" evidence="3">
    <location>
        <begin position="1"/>
        <end position="133"/>
    </location>
</feature>
<dbReference type="PROSITE" id="PS50011">
    <property type="entry name" value="PROTEIN_KINASE_DOM"/>
    <property type="match status" value="1"/>
</dbReference>
<evidence type="ECO:0000313" key="5">
    <source>
        <dbReference type="Proteomes" id="UP001150238"/>
    </source>
</evidence>
<dbReference type="GO" id="GO:0004674">
    <property type="term" value="F:protein serine/threonine kinase activity"/>
    <property type="evidence" value="ECO:0007669"/>
    <property type="project" value="TreeGrafter"/>
</dbReference>
<dbReference type="InterPro" id="IPR000719">
    <property type="entry name" value="Prot_kinase_dom"/>
</dbReference>
<dbReference type="PANTHER" id="PTHR24346">
    <property type="entry name" value="MAP/MICROTUBULE AFFINITY-REGULATING KINASE"/>
    <property type="match status" value="1"/>
</dbReference>
<keyword evidence="2" id="KW-0067">ATP-binding</keyword>
<organism evidence="4 5">
    <name type="scientific">Lentinula lateritia</name>
    <dbReference type="NCBI Taxonomy" id="40482"/>
    <lineage>
        <taxon>Eukaryota</taxon>
        <taxon>Fungi</taxon>
        <taxon>Dikarya</taxon>
        <taxon>Basidiomycota</taxon>
        <taxon>Agaricomycotina</taxon>
        <taxon>Agaricomycetes</taxon>
        <taxon>Agaricomycetidae</taxon>
        <taxon>Agaricales</taxon>
        <taxon>Marasmiineae</taxon>
        <taxon>Omphalotaceae</taxon>
        <taxon>Lentinula</taxon>
    </lineage>
</organism>